<dbReference type="Gene3D" id="3.40.50.1000">
    <property type="entry name" value="HAD superfamily/HAD-like"/>
    <property type="match status" value="1"/>
</dbReference>
<comment type="similarity">
    <text evidence="4 10">Belongs to the HAD-like hydrolase superfamily. CbbY/CbbZ/Gph/YieH family.</text>
</comment>
<comment type="cofactor">
    <cofactor evidence="2 10">
        <name>Mg(2+)</name>
        <dbReference type="ChEBI" id="CHEBI:18420"/>
    </cofactor>
</comment>
<dbReference type="PANTHER" id="PTHR43434:SF1">
    <property type="entry name" value="PHOSPHOGLYCOLATE PHOSPHATASE"/>
    <property type="match status" value="1"/>
</dbReference>
<evidence type="ECO:0000256" key="8">
    <source>
        <dbReference type="ARBA" id="ARBA00022842"/>
    </source>
</evidence>
<comment type="pathway">
    <text evidence="3 10">Organic acid metabolism; glycolate biosynthesis; glycolate from 2-phosphoglycolate: step 1/1.</text>
</comment>
<dbReference type="GO" id="GO:0046295">
    <property type="term" value="P:glycolate biosynthetic process"/>
    <property type="evidence" value="ECO:0007669"/>
    <property type="project" value="UniProtKB-UniRule"/>
</dbReference>
<evidence type="ECO:0000256" key="4">
    <source>
        <dbReference type="ARBA" id="ARBA00006171"/>
    </source>
</evidence>
<dbReference type="GO" id="GO:0005829">
    <property type="term" value="C:cytosol"/>
    <property type="evidence" value="ECO:0007669"/>
    <property type="project" value="TreeGrafter"/>
</dbReference>
<dbReference type="NCBIfam" id="TIGR01549">
    <property type="entry name" value="HAD-SF-IA-v1"/>
    <property type="match status" value="1"/>
</dbReference>
<keyword evidence="9 10" id="KW-0119">Carbohydrate metabolism</keyword>
<dbReference type="GO" id="GO:0005975">
    <property type="term" value="P:carbohydrate metabolic process"/>
    <property type="evidence" value="ECO:0007669"/>
    <property type="project" value="InterPro"/>
</dbReference>
<dbReference type="InterPro" id="IPR023198">
    <property type="entry name" value="PGP-like_dom2"/>
</dbReference>
<protein>
    <recommendedName>
        <fullName evidence="5 10">Phosphoglycolate phosphatase</fullName>
        <shortName evidence="10">PGP</shortName>
        <shortName evidence="10">PGPase</shortName>
        <ecNumber evidence="5 10">3.1.3.18</ecNumber>
    </recommendedName>
</protein>
<dbReference type="GO" id="GO:0008967">
    <property type="term" value="F:phosphoglycolate phosphatase activity"/>
    <property type="evidence" value="ECO:0007669"/>
    <property type="project" value="UniProtKB-UniRule"/>
</dbReference>
<feature type="binding site" evidence="10">
    <location>
        <position position="11"/>
    </location>
    <ligand>
        <name>Mg(2+)</name>
        <dbReference type="ChEBI" id="CHEBI:18420"/>
    </ligand>
</feature>
<gene>
    <name evidence="11" type="ORF">FJQ54_02625</name>
</gene>
<dbReference type="SFLD" id="SFLDG01129">
    <property type="entry name" value="C1.5:_HAD__Beta-PGM__Phosphata"/>
    <property type="match status" value="1"/>
</dbReference>
<dbReference type="SUPFAM" id="SSF56784">
    <property type="entry name" value="HAD-like"/>
    <property type="match status" value="1"/>
</dbReference>
<evidence type="ECO:0000256" key="7">
    <source>
        <dbReference type="ARBA" id="ARBA00022801"/>
    </source>
</evidence>
<feature type="binding site" evidence="10">
    <location>
        <position position="9"/>
    </location>
    <ligand>
        <name>Mg(2+)</name>
        <dbReference type="ChEBI" id="CHEBI:18420"/>
    </ligand>
</feature>
<comment type="caution">
    <text evidence="11">The sequence shown here is derived from an EMBL/GenBank/DDBJ whole genome shotgun (WGS) entry which is preliminary data.</text>
</comment>
<dbReference type="EMBL" id="VFSU01000011">
    <property type="protein sequence ID" value="TPE63765.1"/>
    <property type="molecule type" value="Genomic_DNA"/>
</dbReference>
<sequence length="230" mass="24244">MQADTIVFDLDGTLVDSADDLTASLNHALGVLGRRAIDPAGVRAMVGHGARKLLERGLAATGEVSPDLVEAGVQPFLDYYGANIAVHSRPFDGVEQALSGLEAQGLRLAICTNKPVALAEQLVEALGWQGRFRALLGADSRPYRKPDPRHLTDTLAAAGGQRAIFVGDSRTDADTALAALVPLVLVSFGYSTEPVATLGADQLIHHFNELEPAISAIQGQFTARQAADRA</sequence>
<dbReference type="InterPro" id="IPR023214">
    <property type="entry name" value="HAD_sf"/>
</dbReference>
<evidence type="ECO:0000256" key="3">
    <source>
        <dbReference type="ARBA" id="ARBA00004818"/>
    </source>
</evidence>
<dbReference type="GO" id="GO:0046872">
    <property type="term" value="F:metal ion binding"/>
    <property type="evidence" value="ECO:0007669"/>
    <property type="project" value="UniProtKB-KW"/>
</dbReference>
<comment type="function">
    <text evidence="10">Specifically catalyzes the dephosphorylation of 2-phosphoglycolate. Is involved in the dissimilation of the intracellular 2-phosphoglycolate formed during the DNA repair of 3'-phosphoglycolate ends, a major class of DNA lesions induced by oxidative stress.</text>
</comment>
<dbReference type="PANTHER" id="PTHR43434">
    <property type="entry name" value="PHOSPHOGLYCOLATE PHOSPHATASE"/>
    <property type="match status" value="1"/>
</dbReference>
<dbReference type="InterPro" id="IPR036412">
    <property type="entry name" value="HAD-like_sf"/>
</dbReference>
<accession>A0A501XTH4</accession>
<proteinExistence type="inferred from homology"/>
<keyword evidence="12" id="KW-1185">Reference proteome</keyword>
<evidence type="ECO:0000256" key="1">
    <source>
        <dbReference type="ARBA" id="ARBA00000830"/>
    </source>
</evidence>
<dbReference type="OrthoDB" id="9793014at2"/>
<evidence type="ECO:0000313" key="12">
    <source>
        <dbReference type="Proteomes" id="UP000319897"/>
    </source>
</evidence>
<comment type="catalytic activity">
    <reaction evidence="1 10">
        <text>2-phosphoglycolate + H2O = glycolate + phosphate</text>
        <dbReference type="Rhea" id="RHEA:14369"/>
        <dbReference type="ChEBI" id="CHEBI:15377"/>
        <dbReference type="ChEBI" id="CHEBI:29805"/>
        <dbReference type="ChEBI" id="CHEBI:43474"/>
        <dbReference type="ChEBI" id="CHEBI:58033"/>
        <dbReference type="EC" id="3.1.3.18"/>
    </reaction>
</comment>
<keyword evidence="8 10" id="KW-0460">Magnesium</keyword>
<feature type="active site" description="Nucleophile" evidence="10">
    <location>
        <position position="9"/>
    </location>
</feature>
<dbReference type="AlphaFoldDB" id="A0A501XTH4"/>
<feature type="binding site" evidence="10">
    <location>
        <position position="168"/>
    </location>
    <ligand>
        <name>Mg(2+)</name>
        <dbReference type="ChEBI" id="CHEBI:18420"/>
    </ligand>
</feature>
<keyword evidence="7 10" id="KW-0378">Hydrolase</keyword>
<name>A0A501XTH4_9SPHN</name>
<dbReference type="UniPathway" id="UPA00865">
    <property type="reaction ID" value="UER00834"/>
</dbReference>
<dbReference type="InterPro" id="IPR050155">
    <property type="entry name" value="HAD-like_hydrolase_sf"/>
</dbReference>
<dbReference type="HAMAP" id="MF_00495">
    <property type="entry name" value="GPH_hydrolase_bact"/>
    <property type="match status" value="1"/>
</dbReference>
<reference evidence="11 12" key="1">
    <citation type="submission" date="2019-06" db="EMBL/GenBank/DDBJ databases">
        <authorList>
            <person name="Lee I."/>
            <person name="Jang G.I."/>
            <person name="Hwang C.Y."/>
        </authorList>
    </citation>
    <scope>NUCLEOTIDE SEQUENCE [LARGE SCALE GENOMIC DNA]</scope>
    <source>
        <strain evidence="11 12">PAMC 28131</strain>
    </source>
</reference>
<evidence type="ECO:0000256" key="2">
    <source>
        <dbReference type="ARBA" id="ARBA00001946"/>
    </source>
</evidence>
<evidence type="ECO:0000256" key="6">
    <source>
        <dbReference type="ARBA" id="ARBA00022723"/>
    </source>
</evidence>
<dbReference type="Gene3D" id="1.10.150.240">
    <property type="entry name" value="Putative phosphatase, domain 2"/>
    <property type="match status" value="1"/>
</dbReference>
<dbReference type="SFLD" id="SFLDS00003">
    <property type="entry name" value="Haloacid_Dehalogenase"/>
    <property type="match status" value="1"/>
</dbReference>
<dbReference type="RefSeq" id="WP_140926841.1">
    <property type="nucleotide sequence ID" value="NZ_VFSU01000011.1"/>
</dbReference>
<keyword evidence="6 10" id="KW-0479">Metal-binding</keyword>
<dbReference type="Pfam" id="PF00702">
    <property type="entry name" value="Hydrolase"/>
    <property type="match status" value="1"/>
</dbReference>
<evidence type="ECO:0000256" key="10">
    <source>
        <dbReference type="HAMAP-Rule" id="MF_00495"/>
    </source>
</evidence>
<dbReference type="EC" id="3.1.3.18" evidence="5 10"/>
<dbReference type="Proteomes" id="UP000319897">
    <property type="component" value="Unassembled WGS sequence"/>
</dbReference>
<dbReference type="GO" id="GO:0006281">
    <property type="term" value="P:DNA repair"/>
    <property type="evidence" value="ECO:0007669"/>
    <property type="project" value="TreeGrafter"/>
</dbReference>
<evidence type="ECO:0000256" key="5">
    <source>
        <dbReference type="ARBA" id="ARBA00013078"/>
    </source>
</evidence>
<dbReference type="PRINTS" id="PR00413">
    <property type="entry name" value="HADHALOGNASE"/>
</dbReference>
<dbReference type="InterPro" id="IPR037512">
    <property type="entry name" value="PGPase_prok"/>
</dbReference>
<dbReference type="InterPro" id="IPR006439">
    <property type="entry name" value="HAD-SF_hydro_IA"/>
</dbReference>
<evidence type="ECO:0000256" key="9">
    <source>
        <dbReference type="ARBA" id="ARBA00023277"/>
    </source>
</evidence>
<organism evidence="11 12">
    <name type="scientific">Sandaracinobacter neustonicus</name>
    <dbReference type="NCBI Taxonomy" id="1715348"/>
    <lineage>
        <taxon>Bacteria</taxon>
        <taxon>Pseudomonadati</taxon>
        <taxon>Pseudomonadota</taxon>
        <taxon>Alphaproteobacteria</taxon>
        <taxon>Sphingomonadales</taxon>
        <taxon>Sphingosinicellaceae</taxon>
        <taxon>Sandaracinobacter</taxon>
    </lineage>
</organism>
<evidence type="ECO:0000313" key="11">
    <source>
        <dbReference type="EMBL" id="TPE63765.1"/>
    </source>
</evidence>